<feature type="region of interest" description="Disordered" evidence="10">
    <location>
        <begin position="957"/>
        <end position="1013"/>
    </location>
</feature>
<dbReference type="SUPFAM" id="SSF57903">
    <property type="entry name" value="FYVE/PHD zinc finger"/>
    <property type="match status" value="1"/>
</dbReference>
<keyword evidence="7" id="KW-0862">Zinc</keyword>
<sequence>MAAVTTTYGSYRVLRTQPYINNAIITHFRQESPQAAEHSEAITVPQKKPRAASIGGFGTSFGSFGNLQLSGNSKRKMHTNMHSPQLVQSATSSRRGSIGLASGASAEDSMVFVDNLIRGVQLRLRTELGFREVVVATGEEAEDLDTGRARTLLTGSILNDPVNDSPTETQPWEATAASKRALLYPNGTNADRKGSDASHCSECAKGTVYVSDGYENKQRLLVIVPYREAGIWSRSICMNQFDSGSDSGSMLSYLKKALAENYGVMIMNPAAQSCHPRAHVENAWDQLIAPLISEVFIVAFSRGAQMVLHLLNYDNGQGVMQDRVKALALVEPSHYVSDSDTYFARRVLARRAVAWILNSEIDVGEKIPQGHTRHGCVCVSAGTVPSNVLGSSGAYALEMVKSSVFGSFAARCGEAASITVNANKINACGICHRKLSMLNRRIPCSWCEVKYCSRCCEDKFVPAFGSWRVCSLCQSLPCLIDPRRKNRSAKNHTSPTNAAAQERCSVFIRPTADDDDPVCLGDFEIVKLVGRGACGRVKLVRKKHGYDEGVFYAMKGIRKKLVIQRGLVEATNAERRILDRIKHPYVATLCYAFQTEAKLYLLSKYYPGGNLLDQMRLARRFTEDRTRLYTAEVALAIRHLHQNDIIYRDLKLENVLVDSDGHVALTDFGMSKENMPDEGRTTTFVGTYQMMAPEVFSGKSYSRAVDWWALGVMVYEMIDGRTPFNAKTNRLIKERIVNVDLKFSPRFTEDAKDFVSKLLTKNEDNRLGSGEHGFDHIKNHPWFKGLAWDRVERKEAIFKGQFELMEKHAKEYRTEDIFETYMNTVEVPIDTPASVKSSNDELFNDFAFNYMDGPDDTEQRDVPEPDEEGDAESPLSPISSPDTTSSKLPKLLTSKEDRMLDTFLSTNGSHFDLTLLRPNQATDFGVSACSSLNSEGTDSDEVAVSVDQLEENMLATDEKMVASGDKLSSPTTQPVSPSSNAGTDVDSSTPELAKTGSNSTDATETETDAAKAT</sequence>
<dbReference type="PROSITE" id="PS00108">
    <property type="entry name" value="PROTEIN_KINASE_ST"/>
    <property type="match status" value="1"/>
</dbReference>
<dbReference type="InterPro" id="IPR017455">
    <property type="entry name" value="Znf_FYVE-rel"/>
</dbReference>
<evidence type="ECO:0000256" key="4">
    <source>
        <dbReference type="ARBA" id="ARBA00022741"/>
    </source>
</evidence>
<evidence type="ECO:0000256" key="8">
    <source>
        <dbReference type="ARBA" id="ARBA00022840"/>
    </source>
</evidence>
<reference evidence="15 16" key="1">
    <citation type="submission" date="2018-07" db="EMBL/GenBank/DDBJ databases">
        <title>Genome sequencing of oomycete isolates from Chile give support for New Zealand origin for Phytophthora kernoviae and make available the first Nothophytophthora sp. genome.</title>
        <authorList>
            <person name="Studholme D.J."/>
            <person name="Sanfuentes E."/>
            <person name="Panda P."/>
            <person name="Hill R."/>
            <person name="Sambles C."/>
            <person name="Grant M."/>
            <person name="Williams N.M."/>
            <person name="Mcdougal R.L."/>
        </authorList>
    </citation>
    <scope>NUCLEOTIDE SEQUENCE [LARGE SCALE GENOMIC DNA]</scope>
    <source>
        <strain evidence="14">Chile6</strain>
        <strain evidence="13">Chile7</strain>
    </source>
</reference>
<dbReference type="CDD" id="cd05123">
    <property type="entry name" value="STKc_AGC"/>
    <property type="match status" value="1"/>
</dbReference>
<dbReference type="Gene3D" id="3.30.200.20">
    <property type="entry name" value="Phosphorylase Kinase, domain 1"/>
    <property type="match status" value="1"/>
</dbReference>
<evidence type="ECO:0000256" key="9">
    <source>
        <dbReference type="PROSITE-ProRule" id="PRU00091"/>
    </source>
</evidence>
<gene>
    <name evidence="13" type="ORF">BBJ29_001256</name>
    <name evidence="14" type="ORF">BBP00_00000241</name>
</gene>
<evidence type="ECO:0000256" key="1">
    <source>
        <dbReference type="ARBA" id="ARBA00022527"/>
    </source>
</evidence>
<dbReference type="SMART" id="SM00220">
    <property type="entry name" value="S_TKc"/>
    <property type="match status" value="1"/>
</dbReference>
<evidence type="ECO:0000256" key="10">
    <source>
        <dbReference type="SAM" id="MobiDB-lite"/>
    </source>
</evidence>
<dbReference type="GO" id="GO:0005524">
    <property type="term" value="F:ATP binding"/>
    <property type="evidence" value="ECO:0007669"/>
    <property type="project" value="UniProtKB-KW"/>
</dbReference>
<dbReference type="PROSITE" id="PS50011">
    <property type="entry name" value="PROTEIN_KINASE_DOM"/>
    <property type="match status" value="1"/>
</dbReference>
<keyword evidence="3" id="KW-0479">Metal-binding</keyword>
<dbReference type="EMBL" id="MBAD02000764">
    <property type="protein sequence ID" value="RLN63136.1"/>
    <property type="molecule type" value="Genomic_DNA"/>
</dbReference>
<proteinExistence type="predicted"/>
<dbReference type="GO" id="GO:0004674">
    <property type="term" value="F:protein serine/threonine kinase activity"/>
    <property type="evidence" value="ECO:0007669"/>
    <property type="project" value="UniProtKB-KW"/>
</dbReference>
<dbReference type="Proteomes" id="UP000284657">
    <property type="component" value="Unassembled WGS sequence"/>
</dbReference>
<dbReference type="Pfam" id="PF00069">
    <property type="entry name" value="Pkinase"/>
    <property type="match status" value="1"/>
</dbReference>
<dbReference type="InterPro" id="IPR053858">
    <property type="entry name" value="Arb2_dom"/>
</dbReference>
<organism evidence="14 15">
    <name type="scientific">Phytophthora kernoviae</name>
    <dbReference type="NCBI Taxonomy" id="325452"/>
    <lineage>
        <taxon>Eukaryota</taxon>
        <taxon>Sar</taxon>
        <taxon>Stramenopiles</taxon>
        <taxon>Oomycota</taxon>
        <taxon>Peronosporomycetes</taxon>
        <taxon>Peronosporales</taxon>
        <taxon>Peronosporaceae</taxon>
        <taxon>Phytophthora</taxon>
    </lineage>
</organism>
<dbReference type="SUPFAM" id="SSF53474">
    <property type="entry name" value="alpha/beta-Hydrolases"/>
    <property type="match status" value="1"/>
</dbReference>
<feature type="domain" description="Protein kinase" evidence="11">
    <location>
        <begin position="523"/>
        <end position="783"/>
    </location>
</feature>
<feature type="domain" description="FYVE-type" evidence="12">
    <location>
        <begin position="422"/>
        <end position="473"/>
    </location>
</feature>
<dbReference type="Pfam" id="PF22749">
    <property type="entry name" value="Arb2"/>
    <property type="match status" value="1"/>
</dbReference>
<name>A0A3F2S3P4_9STRA</name>
<comment type="caution">
    <text evidence="14">The sequence shown here is derived from an EMBL/GenBank/DDBJ whole genome shotgun (WGS) entry which is preliminary data.</text>
</comment>
<evidence type="ECO:0000313" key="16">
    <source>
        <dbReference type="Proteomes" id="UP000284657"/>
    </source>
</evidence>
<dbReference type="SUPFAM" id="SSF56112">
    <property type="entry name" value="Protein kinase-like (PK-like)"/>
    <property type="match status" value="1"/>
</dbReference>
<evidence type="ECO:0000259" key="12">
    <source>
        <dbReference type="PROSITE" id="PS50178"/>
    </source>
</evidence>
<evidence type="ECO:0000313" key="13">
    <source>
        <dbReference type="EMBL" id="RLN63136.1"/>
    </source>
</evidence>
<dbReference type="Gene3D" id="1.10.510.10">
    <property type="entry name" value="Transferase(Phosphotransferase) domain 1"/>
    <property type="match status" value="1"/>
</dbReference>
<evidence type="ECO:0000256" key="5">
    <source>
        <dbReference type="ARBA" id="ARBA00022771"/>
    </source>
</evidence>
<keyword evidence="2" id="KW-0808">Transferase</keyword>
<evidence type="ECO:0000256" key="2">
    <source>
        <dbReference type="ARBA" id="ARBA00022679"/>
    </source>
</evidence>
<feature type="compositionally biased region" description="Low complexity" evidence="10">
    <location>
        <begin position="968"/>
        <end position="979"/>
    </location>
</feature>
<dbReference type="InterPro" id="IPR011009">
    <property type="entry name" value="Kinase-like_dom_sf"/>
</dbReference>
<accession>A0A3F2S3P4</accession>
<dbReference type="InterPro" id="IPR029058">
    <property type="entry name" value="AB_hydrolase_fold"/>
</dbReference>
<evidence type="ECO:0008006" key="17">
    <source>
        <dbReference type="Google" id="ProtNLM"/>
    </source>
</evidence>
<dbReference type="FunFam" id="1.10.510.10:FF:000465">
    <property type="entry name" value="Non-specific serine/threonine protein kinase"/>
    <property type="match status" value="1"/>
</dbReference>
<feature type="region of interest" description="Disordered" evidence="10">
    <location>
        <begin position="847"/>
        <end position="888"/>
    </location>
</feature>
<dbReference type="CDD" id="cd00065">
    <property type="entry name" value="FYVE_like_SF"/>
    <property type="match status" value="1"/>
</dbReference>
<evidence type="ECO:0000256" key="6">
    <source>
        <dbReference type="ARBA" id="ARBA00022777"/>
    </source>
</evidence>
<keyword evidence="5 9" id="KW-0863">Zinc-finger</keyword>
<feature type="compositionally biased region" description="Polar residues" evidence="10">
    <location>
        <begin position="980"/>
        <end position="999"/>
    </location>
</feature>
<keyword evidence="4" id="KW-0547">Nucleotide-binding</keyword>
<keyword evidence="6" id="KW-0418">Kinase</keyword>
<evidence type="ECO:0000256" key="3">
    <source>
        <dbReference type="ARBA" id="ARBA00022723"/>
    </source>
</evidence>
<feature type="compositionally biased region" description="Polar residues" evidence="10">
    <location>
        <begin position="876"/>
        <end position="887"/>
    </location>
</feature>
<evidence type="ECO:0000259" key="11">
    <source>
        <dbReference type="PROSITE" id="PS50011"/>
    </source>
</evidence>
<evidence type="ECO:0000256" key="7">
    <source>
        <dbReference type="ARBA" id="ARBA00022833"/>
    </source>
</evidence>
<dbReference type="PANTHER" id="PTHR24351">
    <property type="entry name" value="RIBOSOMAL PROTEIN S6 KINASE"/>
    <property type="match status" value="1"/>
</dbReference>
<dbReference type="EMBL" id="MBDO02000003">
    <property type="protein sequence ID" value="RLN69618.1"/>
    <property type="molecule type" value="Genomic_DNA"/>
</dbReference>
<evidence type="ECO:0000313" key="14">
    <source>
        <dbReference type="EMBL" id="RLN69618.1"/>
    </source>
</evidence>
<protein>
    <recommendedName>
        <fullName evidence="17">Protein kinase domain-containing protein</fullName>
    </recommendedName>
</protein>
<dbReference type="InterPro" id="IPR000719">
    <property type="entry name" value="Prot_kinase_dom"/>
</dbReference>
<dbReference type="InterPro" id="IPR008271">
    <property type="entry name" value="Ser/Thr_kinase_AS"/>
</dbReference>
<keyword evidence="1" id="KW-0723">Serine/threonine-protein kinase</keyword>
<dbReference type="PROSITE" id="PS50178">
    <property type="entry name" value="ZF_FYVE"/>
    <property type="match status" value="1"/>
</dbReference>
<evidence type="ECO:0000313" key="15">
    <source>
        <dbReference type="Proteomes" id="UP000277300"/>
    </source>
</evidence>
<dbReference type="FunFam" id="3.30.200.20:FF:000717">
    <property type="entry name" value="AGC protein kinase"/>
    <property type="match status" value="1"/>
</dbReference>
<dbReference type="Proteomes" id="UP000277300">
    <property type="component" value="Unassembled WGS sequence"/>
</dbReference>
<dbReference type="OrthoDB" id="421951at2759"/>
<dbReference type="AlphaFoldDB" id="A0A3F2S3P4"/>
<dbReference type="GO" id="GO:0008270">
    <property type="term" value="F:zinc ion binding"/>
    <property type="evidence" value="ECO:0007669"/>
    <property type="project" value="UniProtKB-KW"/>
</dbReference>
<dbReference type="InterPro" id="IPR011011">
    <property type="entry name" value="Znf_FYVE_PHD"/>
</dbReference>
<dbReference type="InterPro" id="IPR045270">
    <property type="entry name" value="STKc_AGC"/>
</dbReference>
<keyword evidence="8" id="KW-0067">ATP-binding</keyword>